<dbReference type="Gene3D" id="3.30.710.10">
    <property type="entry name" value="Potassium Channel Kv1.1, Chain A"/>
    <property type="match status" value="1"/>
</dbReference>
<keyword evidence="3" id="KW-1185">Reference proteome</keyword>
<dbReference type="Pfam" id="PF00651">
    <property type="entry name" value="BTB"/>
    <property type="match status" value="1"/>
</dbReference>
<feature type="domain" description="BTB" evidence="1">
    <location>
        <begin position="75"/>
        <end position="143"/>
    </location>
</feature>
<dbReference type="STRING" id="1432307.W9CJ97"/>
<dbReference type="PROSITE" id="PS50097">
    <property type="entry name" value="BTB"/>
    <property type="match status" value="1"/>
</dbReference>
<comment type="caution">
    <text evidence="2">The sequence shown here is derived from an EMBL/GenBank/DDBJ whole genome shotgun (WGS) entry which is preliminary data.</text>
</comment>
<name>W9CJ97_SCLBF</name>
<organism evidence="2 3">
    <name type="scientific">Sclerotinia borealis (strain F-4128)</name>
    <dbReference type="NCBI Taxonomy" id="1432307"/>
    <lineage>
        <taxon>Eukaryota</taxon>
        <taxon>Fungi</taxon>
        <taxon>Dikarya</taxon>
        <taxon>Ascomycota</taxon>
        <taxon>Pezizomycotina</taxon>
        <taxon>Leotiomycetes</taxon>
        <taxon>Helotiales</taxon>
        <taxon>Sclerotiniaceae</taxon>
        <taxon>Sclerotinia</taxon>
    </lineage>
</organism>
<dbReference type="CDD" id="cd18186">
    <property type="entry name" value="BTB_POZ_ZBTB_KLHL-like"/>
    <property type="match status" value="1"/>
</dbReference>
<protein>
    <recommendedName>
        <fullName evidence="1">BTB domain-containing protein</fullName>
    </recommendedName>
</protein>
<evidence type="ECO:0000313" key="2">
    <source>
        <dbReference type="EMBL" id="ESZ96802.1"/>
    </source>
</evidence>
<dbReference type="Proteomes" id="UP000019487">
    <property type="component" value="Unassembled WGS sequence"/>
</dbReference>
<evidence type="ECO:0000259" key="1">
    <source>
        <dbReference type="PROSITE" id="PS50097"/>
    </source>
</evidence>
<dbReference type="InterPro" id="IPR000210">
    <property type="entry name" value="BTB/POZ_dom"/>
</dbReference>
<dbReference type="HOGENOM" id="CLU_1016190_0_0_1"/>
<gene>
    <name evidence="2" type="ORF">SBOR_2803</name>
</gene>
<proteinExistence type="predicted"/>
<dbReference type="AlphaFoldDB" id="W9CJ97"/>
<sequence length="274" mass="31853">MMVSQPFAAVQRVEATQYVPRTPRISQKRWVDSKKMADEWMSSQLAGRENQAQIVTHAYAHAHQAPDPHSQMVELDVGSVTHNRRTFLIHKLLLCTRVPYFSQLLQHHATETPTNSLRLPHQEPISFALFIDWLYNAHYACINPAHGKIAYTIRLRLYCLATDFQLPDFMDYTINVLLCNHVKYGWSPVLEDAVAVYMDTRPGSKLRVLISRLLALRFVKMKMVVGADEIFLTMGKLRRLMKVDHGDLWRDVWDWLNRLEAERMRFSSDYLGVV</sequence>
<dbReference type="OrthoDB" id="3498022at2759"/>
<dbReference type="PANTHER" id="PTHR47843">
    <property type="entry name" value="BTB DOMAIN-CONTAINING PROTEIN-RELATED"/>
    <property type="match status" value="1"/>
</dbReference>
<dbReference type="InterPro" id="IPR011333">
    <property type="entry name" value="SKP1/BTB/POZ_sf"/>
</dbReference>
<reference evidence="2 3" key="1">
    <citation type="journal article" date="2014" name="Genome Announc.">
        <title>Draft genome sequence of Sclerotinia borealis, a psychrophilic plant pathogenic fungus.</title>
        <authorList>
            <person name="Mardanov A.V."/>
            <person name="Beletsky A.V."/>
            <person name="Kadnikov V.V."/>
            <person name="Ignatov A.N."/>
            <person name="Ravin N.V."/>
        </authorList>
    </citation>
    <scope>NUCLEOTIDE SEQUENCE [LARGE SCALE GENOMIC DNA]</scope>
    <source>
        <strain evidence="3">F-4157</strain>
    </source>
</reference>
<dbReference type="PANTHER" id="PTHR47843:SF2">
    <property type="entry name" value="BTB DOMAIN-CONTAINING PROTEIN"/>
    <property type="match status" value="1"/>
</dbReference>
<dbReference type="EMBL" id="AYSA01000123">
    <property type="protein sequence ID" value="ESZ96802.1"/>
    <property type="molecule type" value="Genomic_DNA"/>
</dbReference>
<evidence type="ECO:0000313" key="3">
    <source>
        <dbReference type="Proteomes" id="UP000019487"/>
    </source>
</evidence>
<accession>W9CJ97</accession>
<dbReference type="SUPFAM" id="SSF54695">
    <property type="entry name" value="POZ domain"/>
    <property type="match status" value="1"/>
</dbReference>